<accession>A0ABT5WPX7</accession>
<dbReference type="Gene3D" id="2.60.40.1890">
    <property type="entry name" value="PCu(A)C copper chaperone"/>
    <property type="match status" value="1"/>
</dbReference>
<gene>
    <name evidence="2" type="ORF">PYV00_09375</name>
</gene>
<dbReference type="InterPro" id="IPR036182">
    <property type="entry name" value="PCuAC_sf"/>
</dbReference>
<evidence type="ECO:0000313" key="2">
    <source>
        <dbReference type="EMBL" id="MDE8651929.1"/>
    </source>
</evidence>
<dbReference type="InterPro" id="IPR058248">
    <property type="entry name" value="Lxx211020-like"/>
</dbReference>
<dbReference type="Proteomes" id="UP001216253">
    <property type="component" value="Unassembled WGS sequence"/>
</dbReference>
<dbReference type="PANTHER" id="PTHR36302:SF1">
    <property type="entry name" value="COPPER CHAPERONE PCU(A)C"/>
    <property type="match status" value="1"/>
</dbReference>
<dbReference type="Pfam" id="PF04314">
    <property type="entry name" value="PCuAC"/>
    <property type="match status" value="1"/>
</dbReference>
<protein>
    <submittedName>
        <fullName evidence="2">Copper chaperone PCu(A)C</fullName>
    </submittedName>
</protein>
<proteinExistence type="predicted"/>
<dbReference type="RefSeq" id="WP_275228008.1">
    <property type="nucleotide sequence ID" value="NZ_JARESE010000028.1"/>
</dbReference>
<comment type="caution">
    <text evidence="2">The sequence shown here is derived from an EMBL/GenBank/DDBJ whole genome shotgun (WGS) entry which is preliminary data.</text>
</comment>
<evidence type="ECO:0000256" key="1">
    <source>
        <dbReference type="SAM" id="SignalP"/>
    </source>
</evidence>
<keyword evidence="1" id="KW-0732">Signal</keyword>
<organism evidence="2 3">
    <name type="scientific">Novosphingobium album</name>
    <name type="common">ex Liu et al. 2023</name>
    <dbReference type="NCBI Taxonomy" id="3031130"/>
    <lineage>
        <taxon>Bacteria</taxon>
        <taxon>Pseudomonadati</taxon>
        <taxon>Pseudomonadota</taxon>
        <taxon>Alphaproteobacteria</taxon>
        <taxon>Sphingomonadales</taxon>
        <taxon>Sphingomonadaceae</taxon>
        <taxon>Novosphingobium</taxon>
    </lineage>
</organism>
<keyword evidence="3" id="KW-1185">Reference proteome</keyword>
<dbReference type="EMBL" id="JARESE010000028">
    <property type="protein sequence ID" value="MDE8651929.1"/>
    <property type="molecule type" value="Genomic_DNA"/>
</dbReference>
<feature type="signal peptide" evidence="1">
    <location>
        <begin position="1"/>
        <end position="25"/>
    </location>
</feature>
<sequence length="178" mass="18102">MKKLRQPGFAPSIALAIALAIPLGACQQASEPAATGADASEAAPDAKPGMAASRGELILPAIPGRPGAAYFEVRNDSGKPTALVAVHIDGVGKTEMHQTQGGTMAPVDKVDIAPGETIEFAQGGLHVMAFDIADTLEKGGTSEITLTFAGGDKLSMPIKIEAMGDDDAMGGMAHGEQH</sequence>
<dbReference type="PANTHER" id="PTHR36302">
    <property type="entry name" value="BLR7088 PROTEIN"/>
    <property type="match status" value="1"/>
</dbReference>
<feature type="chain" id="PRO_5045250401" evidence="1">
    <location>
        <begin position="26"/>
        <end position="178"/>
    </location>
</feature>
<dbReference type="InterPro" id="IPR007410">
    <property type="entry name" value="LpqE-like"/>
</dbReference>
<dbReference type="SUPFAM" id="SSF110087">
    <property type="entry name" value="DR1885-like metal-binding protein"/>
    <property type="match status" value="1"/>
</dbReference>
<evidence type="ECO:0000313" key="3">
    <source>
        <dbReference type="Proteomes" id="UP001216253"/>
    </source>
</evidence>
<reference evidence="2 3" key="1">
    <citation type="submission" date="2023-03" db="EMBL/GenBank/DDBJ databases">
        <title>NovoSphingobium album sp. nov. isolated from polycyclic aromatic hydrocarbons- and heavy-metal polluted soil.</title>
        <authorList>
            <person name="Liu Z."/>
            <person name="Wang K."/>
        </authorList>
    </citation>
    <scope>NUCLEOTIDE SEQUENCE [LARGE SCALE GENOMIC DNA]</scope>
    <source>
        <strain evidence="2 3">H3SJ31-1</strain>
    </source>
</reference>
<name>A0ABT5WPX7_9SPHN</name>